<comment type="catalytic activity">
    <reaction evidence="10">
        <text>UDP-2-N,3-O-bis[(3R)-3-hydroxytetradecanoyl]-alpha-D-glucosamine + H2O = 2-N,3-O-bis[(3R)-3-hydroxytetradecanoyl]-alpha-D-glucosaminyl 1-phosphate + UMP + 2 H(+)</text>
        <dbReference type="Rhea" id="RHEA:25213"/>
        <dbReference type="ChEBI" id="CHEBI:15377"/>
        <dbReference type="ChEBI" id="CHEBI:15378"/>
        <dbReference type="ChEBI" id="CHEBI:57865"/>
        <dbReference type="ChEBI" id="CHEBI:57957"/>
        <dbReference type="ChEBI" id="CHEBI:78847"/>
        <dbReference type="EC" id="3.6.1.54"/>
    </reaction>
</comment>
<dbReference type="InterPro" id="IPR010138">
    <property type="entry name" value="UDP-diacylglucosamine_Hdrlase"/>
</dbReference>
<dbReference type="Pfam" id="PF00149">
    <property type="entry name" value="Metallophos"/>
    <property type="match status" value="1"/>
</dbReference>
<comment type="function">
    <text evidence="10">Hydrolyzes the pyrophosphate bond of UDP-2,3-diacylglucosamine to yield 2,3-diacylglucosamine 1-phosphate (lipid X) and UMP by catalyzing the attack of water at the alpha-P atom. Involved in the biosynthesis of lipid A, a phosphorylated glycolipid that anchors the lipopolysaccharide to the outer membrane of the cell.</text>
</comment>
<evidence type="ECO:0000256" key="5">
    <source>
        <dbReference type="ARBA" id="ARBA00022723"/>
    </source>
</evidence>
<feature type="binding site" evidence="10">
    <location>
        <position position="197"/>
    </location>
    <ligand>
        <name>Mn(2+)</name>
        <dbReference type="ChEBI" id="CHEBI:29035"/>
        <label>1</label>
    </ligand>
</feature>
<evidence type="ECO:0000256" key="7">
    <source>
        <dbReference type="ARBA" id="ARBA00023098"/>
    </source>
</evidence>
<feature type="binding site" evidence="10">
    <location>
        <position position="10"/>
    </location>
    <ligand>
        <name>Mn(2+)</name>
        <dbReference type="ChEBI" id="CHEBI:29035"/>
        <label>1</label>
    </ligand>
</feature>
<feature type="binding site" evidence="10">
    <location>
        <position position="79"/>
    </location>
    <ligand>
        <name>Mn(2+)</name>
        <dbReference type="ChEBI" id="CHEBI:29035"/>
        <label>2</label>
    </ligand>
</feature>
<feature type="binding site" evidence="10">
    <location>
        <position position="41"/>
    </location>
    <ligand>
        <name>Mn(2+)</name>
        <dbReference type="ChEBI" id="CHEBI:29035"/>
        <label>2</label>
    </ligand>
</feature>
<evidence type="ECO:0000256" key="4">
    <source>
        <dbReference type="ARBA" id="ARBA00022556"/>
    </source>
</evidence>
<evidence type="ECO:0000256" key="1">
    <source>
        <dbReference type="ARBA" id="ARBA00022475"/>
    </source>
</evidence>
<evidence type="ECO:0000313" key="13">
    <source>
        <dbReference type="EMBL" id="QOD57865.1"/>
    </source>
</evidence>
<evidence type="ECO:0000256" key="3">
    <source>
        <dbReference type="ARBA" id="ARBA00022519"/>
    </source>
</evidence>
<sequence length="247" mass="28490">MTTLFISDLHLSADRPDITQCFLSFIEQETQHIDALYVLGDLFEMWIGDDDDSPFHQQIKHAFKQLTDRGTPCYFIHGNRDFLIGKRFAKETGMTLLPEHHIANLYGIPTLILHGDTLCIADEAYQKYRKKVHNPCLQWLFSCLPLNTRQRIGNKMRSGSSQNNQQKSAEIMDVTASEVERVMAQDGVYRMIHGHTHRPDIHELTVNGQPAIRIVLGDWYDHGSVLVITPDDYQLETRQFQTEHTLK</sequence>
<dbReference type="RefSeq" id="WP_044176051.1">
    <property type="nucleotide sequence ID" value="NZ_AP018045.1"/>
</dbReference>
<feature type="binding site" evidence="10">
    <location>
        <position position="122"/>
    </location>
    <ligand>
        <name>substrate</name>
    </ligand>
</feature>
<reference evidence="12" key="1">
    <citation type="journal article" date="2017" name="Genome Announc.">
        <title>Whole-Genome Sequence of Photobacterium damselae subsp. piscicida Strain 91-197, Isolated from Hybrid Striped Bass (Morone sp.) in the United States.</title>
        <authorList>
            <person name="Teru Y."/>
            <person name="Hikima J."/>
            <person name="Kono T."/>
            <person name="Sakai M."/>
            <person name="Takano T."/>
            <person name="Hawke J.P."/>
            <person name="Takeyama H."/>
            <person name="Aoki T."/>
        </authorList>
    </citation>
    <scope>NUCLEOTIDE SEQUENCE</scope>
    <source>
        <strain evidence="12">91-197</strain>
    </source>
</reference>
<dbReference type="InterPro" id="IPR043461">
    <property type="entry name" value="LpxH-like"/>
</dbReference>
<evidence type="ECO:0000313" key="12">
    <source>
        <dbReference type="EMBL" id="BAX52502.1"/>
    </source>
</evidence>
<dbReference type="Proteomes" id="UP000218676">
    <property type="component" value="Chromosome 1"/>
</dbReference>
<dbReference type="GO" id="GO:0030145">
    <property type="term" value="F:manganese ion binding"/>
    <property type="evidence" value="ECO:0007669"/>
    <property type="project" value="UniProtKB-UniRule"/>
</dbReference>
<dbReference type="SUPFAM" id="SSF56300">
    <property type="entry name" value="Metallo-dependent phosphatases"/>
    <property type="match status" value="1"/>
</dbReference>
<evidence type="ECO:0000256" key="2">
    <source>
        <dbReference type="ARBA" id="ARBA00022516"/>
    </source>
</evidence>
<feature type="binding site" evidence="10">
    <location>
        <position position="195"/>
    </location>
    <ligand>
        <name>Mn(2+)</name>
        <dbReference type="ChEBI" id="CHEBI:29035"/>
        <label>2</label>
    </ligand>
</feature>
<comment type="cofactor">
    <cofactor evidence="10">
        <name>Mn(2+)</name>
        <dbReference type="ChEBI" id="CHEBI:29035"/>
    </cofactor>
    <text evidence="10">Binds 2 Mn(2+) ions per subunit in a binuclear metal center.</text>
</comment>
<dbReference type="EMBL" id="CP061854">
    <property type="protein sequence ID" value="QOD57865.1"/>
    <property type="molecule type" value="Genomic_DNA"/>
</dbReference>
<evidence type="ECO:0000313" key="14">
    <source>
        <dbReference type="Proteomes" id="UP000218676"/>
    </source>
</evidence>
<reference evidence="14" key="2">
    <citation type="submission" date="2017-05" db="EMBL/GenBank/DDBJ databases">
        <title>Whole genome sequence of fish pathogenic bacteria, Photobacterium damselae subsp. piscicida, strain 91-197, isolated from hybrid striped bass (Morone sp.) in USA.</title>
        <authorList>
            <person name="Teru Y."/>
            <person name="Hikima J."/>
            <person name="Kono T."/>
            <person name="Sakai M."/>
            <person name="Takano T."/>
            <person name="Hawke J.P."/>
            <person name="Takeyama H."/>
            <person name="Aoki T."/>
        </authorList>
    </citation>
    <scope>NUCLEOTIDE SEQUENCE [LARGE SCALE GENOMIC DNA]</scope>
    <source>
        <strain evidence="14">91-197</strain>
    </source>
</reference>
<feature type="binding site" evidence="10">
    <location>
        <position position="160"/>
    </location>
    <ligand>
        <name>substrate</name>
    </ligand>
</feature>
<feature type="binding site" evidence="10">
    <location>
        <position position="41"/>
    </location>
    <ligand>
        <name>Mn(2+)</name>
        <dbReference type="ChEBI" id="CHEBI:29035"/>
        <label>1</label>
    </ligand>
</feature>
<keyword evidence="2 10" id="KW-0444">Lipid biosynthesis</keyword>
<feature type="binding site" evidence="10">
    <location>
        <position position="114"/>
    </location>
    <ligand>
        <name>Mn(2+)</name>
        <dbReference type="ChEBI" id="CHEBI:29035"/>
        <label>2</label>
    </ligand>
</feature>
<dbReference type="PANTHER" id="PTHR34990">
    <property type="entry name" value="UDP-2,3-DIACYLGLUCOSAMINE HYDROLASE-RELATED"/>
    <property type="match status" value="1"/>
</dbReference>
<dbReference type="GO" id="GO:0019897">
    <property type="term" value="C:extrinsic component of plasma membrane"/>
    <property type="evidence" value="ECO:0007669"/>
    <property type="project" value="UniProtKB-UniRule"/>
</dbReference>
<feature type="binding site" evidence="10">
    <location>
        <begin position="79"/>
        <end position="80"/>
    </location>
    <ligand>
        <name>substrate</name>
    </ligand>
</feature>
<dbReference type="EMBL" id="AP018045">
    <property type="protein sequence ID" value="BAX52502.1"/>
    <property type="molecule type" value="Genomic_DNA"/>
</dbReference>
<comment type="pathway">
    <text evidence="10">Glycolipid biosynthesis; lipid IV(A) biosynthesis; lipid IV(A) from (3R)-3-hydroxytetradecanoyl-[acyl-carrier-protein] and UDP-N-acetyl-alpha-D-glucosamine: step 4/6.</text>
</comment>
<reference evidence="13 15" key="3">
    <citation type="submission" date="2020-09" db="EMBL/GenBank/DDBJ databases">
        <title>Complete, closed and curated genome sequences of Photobacterium damselae subsp. piscicida isolates from Australia indicate localised evolution and additional plasmid-borne pathogenicity mechanisms.</title>
        <authorList>
            <person name="Baseggio L."/>
            <person name="Silayeva O."/>
            <person name="Buller N."/>
            <person name="Landos M."/>
            <person name="Engelstaedter J."/>
            <person name="Barnes A.C."/>
        </authorList>
    </citation>
    <scope>NUCLEOTIDE SEQUENCE [LARGE SCALE GENOMIC DNA]</scope>
    <source>
        <strain evidence="13 15">AS-16-0540-1</strain>
    </source>
</reference>
<dbReference type="GO" id="GO:0009245">
    <property type="term" value="P:lipid A biosynthetic process"/>
    <property type="evidence" value="ECO:0007669"/>
    <property type="project" value="UniProtKB-UniRule"/>
</dbReference>
<keyword evidence="9 10" id="KW-0464">Manganese</keyword>
<dbReference type="GO" id="GO:0005737">
    <property type="term" value="C:cytoplasm"/>
    <property type="evidence" value="ECO:0007669"/>
    <property type="project" value="InterPro"/>
</dbReference>
<evidence type="ECO:0000313" key="15">
    <source>
        <dbReference type="Proteomes" id="UP000516656"/>
    </source>
</evidence>
<evidence type="ECO:0000256" key="6">
    <source>
        <dbReference type="ARBA" id="ARBA00022801"/>
    </source>
</evidence>
<feature type="binding site" evidence="10">
    <location>
        <position position="164"/>
    </location>
    <ligand>
        <name>substrate</name>
    </ligand>
</feature>
<evidence type="ECO:0000259" key="11">
    <source>
        <dbReference type="Pfam" id="PF00149"/>
    </source>
</evidence>
<comment type="subcellular location">
    <subcellularLocation>
        <location evidence="10">Cell inner membrane</location>
        <topology evidence="10">Peripheral membrane protein</topology>
        <orientation evidence="10">Cytoplasmic side</orientation>
    </subcellularLocation>
</comment>
<evidence type="ECO:0000256" key="9">
    <source>
        <dbReference type="ARBA" id="ARBA00023211"/>
    </source>
</evidence>
<name>A0A1Q9H5Z5_PHODP</name>
<organism evidence="13 15">
    <name type="scientific">Photobacterium damsela subsp. piscicida</name>
    <name type="common">Pasteurella piscicida</name>
    <dbReference type="NCBI Taxonomy" id="38294"/>
    <lineage>
        <taxon>Bacteria</taxon>
        <taxon>Pseudomonadati</taxon>
        <taxon>Pseudomonadota</taxon>
        <taxon>Gammaproteobacteria</taxon>
        <taxon>Vibrionales</taxon>
        <taxon>Vibrionaceae</taxon>
        <taxon>Photobacterium</taxon>
    </lineage>
</organism>
<keyword evidence="4 10" id="KW-0441">Lipid A biosynthesis</keyword>
<feature type="domain" description="Calcineurin-like phosphoesterase" evidence="11">
    <location>
        <begin position="1"/>
        <end position="199"/>
    </location>
</feature>
<comment type="similarity">
    <text evidence="10">Belongs to the LpxH family.</text>
</comment>
<keyword evidence="8 10" id="KW-0472">Membrane</keyword>
<feature type="binding site" evidence="10">
    <location>
        <position position="195"/>
    </location>
    <ligand>
        <name>substrate</name>
    </ligand>
</feature>
<proteinExistence type="inferred from homology"/>
<keyword evidence="5 10" id="KW-0479">Metal-binding</keyword>
<protein>
    <recommendedName>
        <fullName evidence="10">UDP-2,3-diacylglucosamine hydrolase</fullName>
        <ecNumber evidence="10">3.6.1.54</ecNumber>
    </recommendedName>
    <alternativeName>
        <fullName evidence="10">UDP-2,3-diacylglucosamine diphosphatase</fullName>
    </alternativeName>
</protein>
<dbReference type="NCBIfam" id="NF003743">
    <property type="entry name" value="PRK05340.1"/>
    <property type="match status" value="1"/>
</dbReference>
<dbReference type="PANTHER" id="PTHR34990:SF1">
    <property type="entry name" value="UDP-2,3-DIACYLGLUCOSAMINE HYDROLASE"/>
    <property type="match status" value="1"/>
</dbReference>
<evidence type="ECO:0000256" key="10">
    <source>
        <dbReference type="HAMAP-Rule" id="MF_00575"/>
    </source>
</evidence>
<dbReference type="AlphaFoldDB" id="A0A1Q9H5Z5"/>
<dbReference type="InterPro" id="IPR004843">
    <property type="entry name" value="Calcineurin-like_PHP"/>
</dbReference>
<feature type="binding site" evidence="10">
    <location>
        <position position="167"/>
    </location>
    <ligand>
        <name>substrate</name>
    </ligand>
</feature>
<feature type="binding site" evidence="10">
    <location>
        <position position="8"/>
    </location>
    <ligand>
        <name>Mn(2+)</name>
        <dbReference type="ChEBI" id="CHEBI:29035"/>
        <label>1</label>
    </ligand>
</feature>
<gene>
    <name evidence="10 13" type="primary">lpxH</name>
    <name evidence="13" type="ORF">IC627_10255</name>
    <name evidence="12" type="ORF">PDPUS_1_01128</name>
</gene>
<dbReference type="GO" id="GO:0008758">
    <property type="term" value="F:UDP-2,3-diacylglucosamine hydrolase activity"/>
    <property type="evidence" value="ECO:0007669"/>
    <property type="project" value="UniProtKB-UniRule"/>
</dbReference>
<keyword evidence="6 10" id="KW-0378">Hydrolase</keyword>
<dbReference type="Proteomes" id="UP000516656">
    <property type="component" value="Chromosome 1"/>
</dbReference>
<keyword evidence="1 10" id="KW-1003">Cell membrane</keyword>
<dbReference type="UniPathway" id="UPA00359">
    <property type="reaction ID" value="UER00480"/>
</dbReference>
<keyword evidence="3 10" id="KW-0997">Cell inner membrane</keyword>
<keyword evidence="7 10" id="KW-0443">Lipid metabolism</keyword>
<dbReference type="InterPro" id="IPR029052">
    <property type="entry name" value="Metallo-depent_PP-like"/>
</dbReference>
<dbReference type="Gene3D" id="3.60.21.10">
    <property type="match status" value="1"/>
</dbReference>
<dbReference type="HAMAP" id="MF_00575">
    <property type="entry name" value="LpxH"/>
    <property type="match status" value="1"/>
</dbReference>
<evidence type="ECO:0000256" key="8">
    <source>
        <dbReference type="ARBA" id="ARBA00023136"/>
    </source>
</evidence>
<accession>A0A1Q9H5Z5</accession>
<dbReference type="CDD" id="cd07398">
    <property type="entry name" value="MPP_YbbF-LpxH"/>
    <property type="match status" value="1"/>
</dbReference>
<dbReference type="NCBIfam" id="TIGR01854">
    <property type="entry name" value="lipid_A_lpxH"/>
    <property type="match status" value="1"/>
</dbReference>
<dbReference type="EC" id="3.6.1.54" evidence="10"/>